<feature type="region of interest" description="Disordered" evidence="13">
    <location>
        <begin position="1"/>
        <end position="98"/>
    </location>
</feature>
<keyword evidence="9" id="KW-0378">Hydrolase</keyword>
<dbReference type="InterPro" id="IPR000795">
    <property type="entry name" value="T_Tr_GTP-bd_dom"/>
</dbReference>
<reference evidence="15" key="1">
    <citation type="submission" date="2021-09" db="EMBL/GenBank/DDBJ databases">
        <authorList>
            <consortium name="AG Swart"/>
            <person name="Singh M."/>
            <person name="Singh A."/>
            <person name="Seah K."/>
            <person name="Emmerich C."/>
        </authorList>
    </citation>
    <scope>NUCLEOTIDE SEQUENCE</scope>
    <source>
        <strain evidence="15">ATCC30299</strain>
    </source>
</reference>
<dbReference type="Proteomes" id="UP001162131">
    <property type="component" value="Unassembled WGS sequence"/>
</dbReference>
<evidence type="ECO:0000256" key="13">
    <source>
        <dbReference type="SAM" id="MobiDB-lite"/>
    </source>
</evidence>
<keyword evidence="16" id="KW-1185">Reference proteome</keyword>
<evidence type="ECO:0000256" key="8">
    <source>
        <dbReference type="ARBA" id="ARBA00022741"/>
    </source>
</evidence>
<dbReference type="GO" id="GO:0003743">
    <property type="term" value="F:translation initiation factor activity"/>
    <property type="evidence" value="ECO:0007669"/>
    <property type="project" value="UniProtKB-KW"/>
</dbReference>
<dbReference type="GO" id="GO:0005739">
    <property type="term" value="C:mitochondrion"/>
    <property type="evidence" value="ECO:0007669"/>
    <property type="project" value="TreeGrafter"/>
</dbReference>
<keyword evidence="11" id="KW-0342">GTP-binding</keyword>
<dbReference type="NCBIfam" id="NF003078">
    <property type="entry name" value="PRK04004.1"/>
    <property type="match status" value="1"/>
</dbReference>
<feature type="region of interest" description="Disordered" evidence="13">
    <location>
        <begin position="144"/>
        <end position="178"/>
    </location>
</feature>
<dbReference type="Gene3D" id="3.40.50.10050">
    <property type="entry name" value="Translation initiation factor IF- 2, domain 3"/>
    <property type="match status" value="1"/>
</dbReference>
<keyword evidence="5" id="KW-0963">Cytoplasm</keyword>
<evidence type="ECO:0000256" key="9">
    <source>
        <dbReference type="ARBA" id="ARBA00022801"/>
    </source>
</evidence>
<accession>A0AAU9JIE0</accession>
<dbReference type="Pfam" id="PF11987">
    <property type="entry name" value="IF-2"/>
    <property type="match status" value="1"/>
</dbReference>
<keyword evidence="8" id="KW-0547">Nucleotide-binding</keyword>
<dbReference type="InterPro" id="IPR005225">
    <property type="entry name" value="Small_GTP-bd"/>
</dbReference>
<keyword evidence="7" id="KW-0479">Metal-binding</keyword>
<evidence type="ECO:0000256" key="11">
    <source>
        <dbReference type="ARBA" id="ARBA00023134"/>
    </source>
</evidence>
<dbReference type="CDD" id="cd01887">
    <property type="entry name" value="IF2_eIF5B"/>
    <property type="match status" value="1"/>
</dbReference>
<dbReference type="GO" id="GO:0046872">
    <property type="term" value="F:metal ion binding"/>
    <property type="evidence" value="ECO:0007669"/>
    <property type="project" value="UniProtKB-KW"/>
</dbReference>
<dbReference type="InterPro" id="IPR009000">
    <property type="entry name" value="Transl_B-barrel_sf"/>
</dbReference>
<dbReference type="GO" id="GO:0003924">
    <property type="term" value="F:GTPase activity"/>
    <property type="evidence" value="ECO:0007669"/>
    <property type="project" value="InterPro"/>
</dbReference>
<dbReference type="Pfam" id="PF00009">
    <property type="entry name" value="GTP_EFTU"/>
    <property type="match status" value="1"/>
</dbReference>
<evidence type="ECO:0000256" key="7">
    <source>
        <dbReference type="ARBA" id="ARBA00022723"/>
    </source>
</evidence>
<dbReference type="EC" id="3.6.5.3" evidence="3"/>
<name>A0AAU9JIE0_9CILI</name>
<keyword evidence="10" id="KW-0648">Protein biosynthesis</keyword>
<dbReference type="AlphaFoldDB" id="A0AAU9JIE0"/>
<dbReference type="InterPro" id="IPR015760">
    <property type="entry name" value="TIF_IF2"/>
</dbReference>
<dbReference type="PRINTS" id="PR00315">
    <property type="entry name" value="ELONGATNFCT"/>
</dbReference>
<organism evidence="15 16">
    <name type="scientific">Blepharisma stoltei</name>
    <dbReference type="NCBI Taxonomy" id="1481888"/>
    <lineage>
        <taxon>Eukaryota</taxon>
        <taxon>Sar</taxon>
        <taxon>Alveolata</taxon>
        <taxon>Ciliophora</taxon>
        <taxon>Postciliodesmatophora</taxon>
        <taxon>Heterotrichea</taxon>
        <taxon>Heterotrichida</taxon>
        <taxon>Blepharismidae</taxon>
        <taxon>Blepharisma</taxon>
    </lineage>
</organism>
<evidence type="ECO:0000256" key="10">
    <source>
        <dbReference type="ARBA" id="ARBA00022917"/>
    </source>
</evidence>
<sequence length="782" mass="88816">MESKKKTKQGKGKKPSNVAKLAMQARIEAEHEEEEKLQQEALRKQKEAEEELKRQEEERHRQEEIEKRKKERKEKKQEMKRLGLYRTPQQIENDRKDEEAKKRFLELGLVKTSDIVTPMGLPDGRNRKKREQFKPKPVEEVKIEENKGEDVEDDLVSEKLPKRKKSRAISENSDGTNEEKKIEEAKIRYKAPIVCILGHVDTGKTKLLDKIRRTNVQASEAGGITQQIGATMFPADAIETLTQKLPNLSLSIDVPGLLIIDTPGHESFSNLRSRGSSLCNIGILVVDIMHGLENQTIESLSIFKTKNIPFIVALNKIDRLYEWSPSKDEAFLTTFNKQSGHVQSEFMRRAKETILEFNHKGYNAALYYENPDPEEYISLVPTSAITGEGIPDMLGLILNIAQTKLRSSIIYQPKLEATVMEVKTIEGLGTTIDVILMNGVIKEDDNIIVSGFNGPISTRVRALLTPMPLREMRVKGEYLHHKALRASMGVKISAQGLDHTMAGSPLFIAKNEEEIPRLQEEVQKEITEIFKSINNKDKGVHVQASTVGSLEALLEFLKQSKIPVSSINIGPVFKKDIMKAQTQIEKGNEKQYATVMAFDVKITPEAQEYADSCGVKIISDNIIFHLFDRFTKYVEDIRKQERLEGKGKDAVFPCLLKIVEIVKNSDPITLRVDVVDGVLKVGTPLCIHEKEDLIIGKVESIELNDENIELQRPGQGSVVIKLKGLNPEQDAYEAGRDFEEIDELSSWITRESIDLLKDYYRDEMTMNDWKLVKAFKIKYEID</sequence>
<dbReference type="CDD" id="cd03703">
    <property type="entry name" value="aeIF5B_II"/>
    <property type="match status" value="1"/>
</dbReference>
<evidence type="ECO:0000259" key="14">
    <source>
        <dbReference type="PROSITE" id="PS51722"/>
    </source>
</evidence>
<evidence type="ECO:0000256" key="3">
    <source>
        <dbReference type="ARBA" id="ARBA00011986"/>
    </source>
</evidence>
<evidence type="ECO:0000256" key="4">
    <source>
        <dbReference type="ARBA" id="ARBA00013824"/>
    </source>
</evidence>
<evidence type="ECO:0000313" key="15">
    <source>
        <dbReference type="EMBL" id="CAG9326649.1"/>
    </source>
</evidence>
<dbReference type="EMBL" id="CAJZBQ010000041">
    <property type="protein sequence ID" value="CAG9326649.1"/>
    <property type="molecule type" value="Genomic_DNA"/>
</dbReference>
<evidence type="ECO:0000256" key="5">
    <source>
        <dbReference type="ARBA" id="ARBA00022490"/>
    </source>
</evidence>
<protein>
    <recommendedName>
        <fullName evidence="4">Eukaryotic translation initiation factor 5B</fullName>
        <ecNumber evidence="3">3.6.5.3</ecNumber>
    </recommendedName>
    <alternativeName>
        <fullName evidence="12">Translation initiation factor IF-2</fullName>
    </alternativeName>
</protein>
<dbReference type="InterPro" id="IPR027417">
    <property type="entry name" value="P-loop_NTPase"/>
</dbReference>
<dbReference type="InterPro" id="IPR036925">
    <property type="entry name" value="TIF_IF2_dom3_sf"/>
</dbReference>
<comment type="similarity">
    <text evidence="2">Belongs to the TRAFAC class translation factor GTPase superfamily. Classic translation factor GTPase family. IF-2 subfamily.</text>
</comment>
<dbReference type="FunFam" id="2.40.30.10:FF:000013">
    <property type="entry name" value="eukaryotic translation initiation factor 5B"/>
    <property type="match status" value="1"/>
</dbReference>
<dbReference type="SUPFAM" id="SSF52540">
    <property type="entry name" value="P-loop containing nucleoside triphosphate hydrolases"/>
    <property type="match status" value="1"/>
</dbReference>
<gene>
    <name evidence="15" type="ORF">BSTOLATCC_MIC41923</name>
</gene>
<comment type="subcellular location">
    <subcellularLocation>
        <location evidence="1">Cytoplasm</location>
    </subcellularLocation>
</comment>
<feature type="compositionally biased region" description="Basic and acidic residues" evidence="13">
    <location>
        <begin position="34"/>
        <end position="81"/>
    </location>
</feature>
<comment type="caution">
    <text evidence="15">The sequence shown here is derived from an EMBL/GenBank/DDBJ whole genome shotgun (WGS) entry which is preliminary data.</text>
</comment>
<dbReference type="InterPro" id="IPR023115">
    <property type="entry name" value="TIF_IF2_dom3"/>
</dbReference>
<dbReference type="PANTHER" id="PTHR43381:SF4">
    <property type="entry name" value="EUKARYOTIC TRANSLATION INITIATION FACTOR 5B"/>
    <property type="match status" value="1"/>
</dbReference>
<dbReference type="FunFam" id="3.40.50.300:FF:000112">
    <property type="entry name" value="Eukaryotic translation initiation factor 5B"/>
    <property type="match status" value="1"/>
</dbReference>
<proteinExistence type="inferred from homology"/>
<dbReference type="PROSITE" id="PS51722">
    <property type="entry name" value="G_TR_2"/>
    <property type="match status" value="1"/>
</dbReference>
<dbReference type="SUPFAM" id="SSF50447">
    <property type="entry name" value="Translation proteins"/>
    <property type="match status" value="1"/>
</dbReference>
<dbReference type="SUPFAM" id="SSF52156">
    <property type="entry name" value="Initiation factor IF2/eIF5b, domain 3"/>
    <property type="match status" value="1"/>
</dbReference>
<dbReference type="FunFam" id="3.40.50.10050:FF:000002">
    <property type="entry name" value="Eukaryotic translation initiation factor 5B"/>
    <property type="match status" value="1"/>
</dbReference>
<evidence type="ECO:0000256" key="6">
    <source>
        <dbReference type="ARBA" id="ARBA00022540"/>
    </source>
</evidence>
<feature type="domain" description="Tr-type G" evidence="14">
    <location>
        <begin position="189"/>
        <end position="406"/>
    </location>
</feature>
<keyword evidence="6" id="KW-0396">Initiation factor</keyword>
<dbReference type="GO" id="GO:0005525">
    <property type="term" value="F:GTP binding"/>
    <property type="evidence" value="ECO:0007669"/>
    <property type="project" value="UniProtKB-KW"/>
</dbReference>
<evidence type="ECO:0000313" key="16">
    <source>
        <dbReference type="Proteomes" id="UP001162131"/>
    </source>
</evidence>
<dbReference type="NCBIfam" id="TIGR00231">
    <property type="entry name" value="small_GTP"/>
    <property type="match status" value="1"/>
</dbReference>
<dbReference type="Gene3D" id="3.40.50.300">
    <property type="entry name" value="P-loop containing nucleotide triphosphate hydrolases"/>
    <property type="match status" value="1"/>
</dbReference>
<evidence type="ECO:0000256" key="1">
    <source>
        <dbReference type="ARBA" id="ARBA00004496"/>
    </source>
</evidence>
<evidence type="ECO:0000256" key="2">
    <source>
        <dbReference type="ARBA" id="ARBA00007733"/>
    </source>
</evidence>
<dbReference type="Gene3D" id="2.40.30.10">
    <property type="entry name" value="Translation factors"/>
    <property type="match status" value="2"/>
</dbReference>
<feature type="compositionally biased region" description="Basic residues" evidence="13">
    <location>
        <begin position="1"/>
        <end position="14"/>
    </location>
</feature>
<dbReference type="PANTHER" id="PTHR43381">
    <property type="entry name" value="TRANSLATION INITIATION FACTOR IF-2-RELATED"/>
    <property type="match status" value="1"/>
</dbReference>
<evidence type="ECO:0000256" key="12">
    <source>
        <dbReference type="ARBA" id="ARBA00032478"/>
    </source>
</evidence>